<evidence type="ECO:0000313" key="3">
    <source>
        <dbReference type="EMBL" id="OGC84963.1"/>
    </source>
</evidence>
<dbReference type="Gene3D" id="3.40.50.300">
    <property type="entry name" value="P-loop containing nucleotide triphosphate hydrolases"/>
    <property type="match status" value="1"/>
</dbReference>
<dbReference type="InterPro" id="IPR027417">
    <property type="entry name" value="P-loop_NTPase"/>
</dbReference>
<organism evidence="3 4">
    <name type="scientific">Candidatus Adlerbacteria bacterium RIFCSPHIGHO2_12_FULL_53_18</name>
    <dbReference type="NCBI Taxonomy" id="1797242"/>
    <lineage>
        <taxon>Bacteria</taxon>
        <taxon>Candidatus Adleribacteriota</taxon>
    </lineage>
</organism>
<reference evidence="3 4" key="1">
    <citation type="journal article" date="2016" name="Nat. Commun.">
        <title>Thousands of microbial genomes shed light on interconnected biogeochemical processes in an aquifer system.</title>
        <authorList>
            <person name="Anantharaman K."/>
            <person name="Brown C.T."/>
            <person name="Hug L.A."/>
            <person name="Sharon I."/>
            <person name="Castelle C.J."/>
            <person name="Probst A.J."/>
            <person name="Thomas B.C."/>
            <person name="Singh A."/>
            <person name="Wilkins M.J."/>
            <person name="Karaoz U."/>
            <person name="Brodie E.L."/>
            <person name="Williams K.H."/>
            <person name="Hubbard S.S."/>
            <person name="Banfield J.F."/>
        </authorList>
    </citation>
    <scope>NUCLEOTIDE SEQUENCE [LARGE SCALE GENOMIC DNA]</scope>
</reference>
<dbReference type="SUPFAM" id="SSF52540">
    <property type="entry name" value="P-loop containing nucleoside triphosphate hydrolases"/>
    <property type="match status" value="1"/>
</dbReference>
<dbReference type="GO" id="GO:0005524">
    <property type="term" value="F:ATP binding"/>
    <property type="evidence" value="ECO:0007669"/>
    <property type="project" value="InterPro"/>
</dbReference>
<dbReference type="EMBL" id="MEWW01000007">
    <property type="protein sequence ID" value="OGC84963.1"/>
    <property type="molecule type" value="Genomic_DNA"/>
</dbReference>
<name>A0A1F4XV52_9BACT</name>
<dbReference type="Pfam" id="PF00437">
    <property type="entry name" value="T2SSE"/>
    <property type="match status" value="1"/>
</dbReference>
<protein>
    <submittedName>
        <fullName evidence="3">Type IV pili twitching motility protein PilT</fullName>
    </submittedName>
</protein>
<dbReference type="GO" id="GO:0016887">
    <property type="term" value="F:ATP hydrolysis activity"/>
    <property type="evidence" value="ECO:0007669"/>
    <property type="project" value="InterPro"/>
</dbReference>
<dbReference type="InterPro" id="IPR006321">
    <property type="entry name" value="PilT/PilU"/>
</dbReference>
<dbReference type="InterPro" id="IPR001482">
    <property type="entry name" value="T2SS/T4SS_dom"/>
</dbReference>
<dbReference type="Gene3D" id="3.30.450.90">
    <property type="match status" value="1"/>
</dbReference>
<dbReference type="PANTHER" id="PTHR30486">
    <property type="entry name" value="TWITCHING MOTILITY PROTEIN PILT"/>
    <property type="match status" value="1"/>
</dbReference>
<dbReference type="NCBIfam" id="TIGR01420">
    <property type="entry name" value="pilT_fam"/>
    <property type="match status" value="1"/>
</dbReference>
<gene>
    <name evidence="3" type="ORF">A3F55_03030</name>
</gene>
<evidence type="ECO:0000259" key="2">
    <source>
        <dbReference type="Pfam" id="PF00437"/>
    </source>
</evidence>
<dbReference type="CDD" id="cd01131">
    <property type="entry name" value="PilT"/>
    <property type="match status" value="1"/>
</dbReference>
<proteinExistence type="inferred from homology"/>
<evidence type="ECO:0000256" key="1">
    <source>
        <dbReference type="ARBA" id="ARBA00006611"/>
    </source>
</evidence>
<comment type="similarity">
    <text evidence="1">Belongs to the GSP E family.</text>
</comment>
<comment type="caution">
    <text evidence="3">The sequence shown here is derived from an EMBL/GenBank/DDBJ whole genome shotgun (WGS) entry which is preliminary data.</text>
</comment>
<evidence type="ECO:0000313" key="4">
    <source>
        <dbReference type="Proteomes" id="UP000178091"/>
    </source>
</evidence>
<dbReference type="AlphaFoldDB" id="A0A1F4XV52"/>
<accession>A0A1F4XV52</accession>
<feature type="domain" description="Bacterial type II secretion system protein E" evidence="2">
    <location>
        <begin position="112"/>
        <end position="278"/>
    </location>
</feature>
<dbReference type="PANTHER" id="PTHR30486:SF16">
    <property type="entry name" value="TWITCHING MOTILITY PROTEIN PILT"/>
    <property type="match status" value="1"/>
</dbReference>
<dbReference type="InterPro" id="IPR050921">
    <property type="entry name" value="T4SS_GSP_E_ATPase"/>
</dbReference>
<dbReference type="Proteomes" id="UP000178091">
    <property type="component" value="Unassembled WGS sequence"/>
</dbReference>
<sequence length="354" mass="39563">MTDYKAKLTALIESLVAQGASDLHLSVGVQPIMRVSGMLTPLLSEQMLTQEDLKGFLSELIPPDRKKRFEETQEVDFSYAYGNKARFRGNGYWQRGNIGIALRLIPRVIRSIAELNLPPALEHFAAREQGFFLVVGPVGQGKTTTLAALIEKINMERAEHMITIEDPIEYLFENKKSLIEQREVRVDTSDFTVALQSVFRQDVDVLMIGEMRTPETMATAVTAAETGHLVFSTLHTNNAAQTIDRIIDSFPAAQQEQIRIQLAGSLAGIFSQRLLPRISGGLIPAYELLINTPAVQNLIREKRTHEIQTVIETGSEEGMIDMNRALAELVRSGEITVESAYSRSWNPKTLERLL</sequence>